<comment type="caution">
    <text evidence="4">The sequence shown here is derived from an EMBL/GenBank/DDBJ whole genome shotgun (WGS) entry which is preliminary data.</text>
</comment>
<dbReference type="PANTHER" id="PTHR44591">
    <property type="entry name" value="STRESS RESPONSE REGULATOR PROTEIN 1"/>
    <property type="match status" value="1"/>
</dbReference>
<keyword evidence="1 2" id="KW-0597">Phosphoprotein</keyword>
<dbReference type="SUPFAM" id="SSF52172">
    <property type="entry name" value="CheY-like"/>
    <property type="match status" value="1"/>
</dbReference>
<gene>
    <name evidence="4" type="ORF">A3G49_02895</name>
</gene>
<feature type="domain" description="Response regulatory" evidence="3">
    <location>
        <begin position="19"/>
        <end position="135"/>
    </location>
</feature>
<name>A0A1G2LTI0_9BACT</name>
<evidence type="ECO:0000256" key="1">
    <source>
        <dbReference type="ARBA" id="ARBA00022553"/>
    </source>
</evidence>
<dbReference type="Proteomes" id="UP000177171">
    <property type="component" value="Unassembled WGS sequence"/>
</dbReference>
<dbReference type="SMART" id="SM00448">
    <property type="entry name" value="REC"/>
    <property type="match status" value="1"/>
</dbReference>
<dbReference type="EMBL" id="MHQY01000013">
    <property type="protein sequence ID" value="OHA14162.1"/>
    <property type="molecule type" value="Genomic_DNA"/>
</dbReference>
<evidence type="ECO:0000259" key="3">
    <source>
        <dbReference type="PROSITE" id="PS50110"/>
    </source>
</evidence>
<dbReference type="AlphaFoldDB" id="A0A1G2LTI0"/>
<accession>A0A1G2LTI0</accession>
<dbReference type="CDD" id="cd17574">
    <property type="entry name" value="REC_OmpR"/>
    <property type="match status" value="1"/>
</dbReference>
<dbReference type="PANTHER" id="PTHR44591:SF3">
    <property type="entry name" value="RESPONSE REGULATORY DOMAIN-CONTAINING PROTEIN"/>
    <property type="match status" value="1"/>
</dbReference>
<dbReference type="InterPro" id="IPR050595">
    <property type="entry name" value="Bact_response_regulator"/>
</dbReference>
<proteinExistence type="predicted"/>
<evidence type="ECO:0000313" key="5">
    <source>
        <dbReference type="Proteomes" id="UP000177171"/>
    </source>
</evidence>
<dbReference type="Gene3D" id="3.40.50.2300">
    <property type="match status" value="1"/>
</dbReference>
<dbReference type="GO" id="GO:0000160">
    <property type="term" value="P:phosphorelay signal transduction system"/>
    <property type="evidence" value="ECO:0007669"/>
    <property type="project" value="InterPro"/>
</dbReference>
<dbReference type="InterPro" id="IPR001789">
    <property type="entry name" value="Sig_transdc_resp-reg_receiver"/>
</dbReference>
<feature type="modified residue" description="4-aspartylphosphate" evidence="2">
    <location>
        <position position="68"/>
    </location>
</feature>
<evidence type="ECO:0000313" key="4">
    <source>
        <dbReference type="EMBL" id="OHA14162.1"/>
    </source>
</evidence>
<dbReference type="Pfam" id="PF00072">
    <property type="entry name" value="Response_reg"/>
    <property type="match status" value="1"/>
</dbReference>
<dbReference type="InterPro" id="IPR011006">
    <property type="entry name" value="CheY-like_superfamily"/>
</dbReference>
<reference evidence="4 5" key="1">
    <citation type="journal article" date="2016" name="Nat. Commun.">
        <title>Thousands of microbial genomes shed light on interconnected biogeochemical processes in an aquifer system.</title>
        <authorList>
            <person name="Anantharaman K."/>
            <person name="Brown C.T."/>
            <person name="Hug L.A."/>
            <person name="Sharon I."/>
            <person name="Castelle C.J."/>
            <person name="Probst A.J."/>
            <person name="Thomas B.C."/>
            <person name="Singh A."/>
            <person name="Wilkins M.J."/>
            <person name="Karaoz U."/>
            <person name="Brodie E.L."/>
            <person name="Williams K.H."/>
            <person name="Hubbard S.S."/>
            <person name="Banfield J.F."/>
        </authorList>
    </citation>
    <scope>NUCLEOTIDE SEQUENCE [LARGE SCALE GENOMIC DNA]</scope>
</reference>
<evidence type="ECO:0000256" key="2">
    <source>
        <dbReference type="PROSITE-ProRule" id="PRU00169"/>
    </source>
</evidence>
<sequence length="141" mass="15764">MAESNTPPAQGVEQPKQTSILVVEDDIFLRNLIIKKLMNENYVIWDATDGTSALKVLETKKPHLILLDILLPGIDGFEVLSLLKKNSELAQIPVIILSNLGSQDDIEKAMKLGATDYIIKANFTLEEIAERIKKILGEKYF</sequence>
<organism evidence="4 5">
    <name type="scientific">Candidatus Sungbacteria bacterium RIFCSPLOWO2_12_FULL_41_11</name>
    <dbReference type="NCBI Taxonomy" id="1802286"/>
    <lineage>
        <taxon>Bacteria</taxon>
        <taxon>Candidatus Sungiibacteriota</taxon>
    </lineage>
</organism>
<protein>
    <recommendedName>
        <fullName evidence="3">Response regulatory domain-containing protein</fullName>
    </recommendedName>
</protein>
<dbReference type="PROSITE" id="PS50110">
    <property type="entry name" value="RESPONSE_REGULATORY"/>
    <property type="match status" value="1"/>
</dbReference>